<dbReference type="PROSITE" id="PS00445">
    <property type="entry name" value="FGGY_KINASES_2"/>
    <property type="match status" value="1"/>
</dbReference>
<dbReference type="AlphaFoldDB" id="A0A941CQI0"/>
<dbReference type="InterPro" id="IPR018483">
    <property type="entry name" value="Carb_kinase_FGGY_CS"/>
</dbReference>
<dbReference type="InterPro" id="IPR018485">
    <property type="entry name" value="FGGY_C"/>
</dbReference>
<comment type="caution">
    <text evidence="7">The sequence shown here is derived from an EMBL/GenBank/DDBJ whole genome shotgun (WGS) entry which is preliminary data.</text>
</comment>
<evidence type="ECO:0000256" key="4">
    <source>
        <dbReference type="RuleBase" id="RU003733"/>
    </source>
</evidence>
<accession>A0A941CQI0</accession>
<comment type="similarity">
    <text evidence="1 4">Belongs to the FGGY kinase family.</text>
</comment>
<dbReference type="RefSeq" id="WP_211802469.1">
    <property type="nucleotide sequence ID" value="NZ_JAGSCS010000019.1"/>
</dbReference>
<dbReference type="GO" id="GO:0005975">
    <property type="term" value="P:carbohydrate metabolic process"/>
    <property type="evidence" value="ECO:0007669"/>
    <property type="project" value="InterPro"/>
</dbReference>
<reference evidence="7" key="1">
    <citation type="submission" date="2021-04" db="EMBL/GenBank/DDBJ databases">
        <title>Proteiniclasticum sedimins sp. nov., an obligate anaerobic bacterium isolated from anaerobic sludge.</title>
        <authorList>
            <person name="Liu J."/>
        </authorList>
    </citation>
    <scope>NUCLEOTIDE SEQUENCE</scope>
    <source>
        <strain evidence="7">BAD-10</strain>
    </source>
</reference>
<evidence type="ECO:0000259" key="6">
    <source>
        <dbReference type="Pfam" id="PF02782"/>
    </source>
</evidence>
<evidence type="ECO:0000256" key="3">
    <source>
        <dbReference type="ARBA" id="ARBA00022777"/>
    </source>
</evidence>
<dbReference type="GO" id="GO:0016301">
    <property type="term" value="F:kinase activity"/>
    <property type="evidence" value="ECO:0007669"/>
    <property type="project" value="UniProtKB-KW"/>
</dbReference>
<evidence type="ECO:0000313" key="8">
    <source>
        <dbReference type="Proteomes" id="UP000675379"/>
    </source>
</evidence>
<dbReference type="CDD" id="cd07770">
    <property type="entry name" value="ASKHA_NBD_FGGY_GntK"/>
    <property type="match status" value="1"/>
</dbReference>
<dbReference type="Proteomes" id="UP000675379">
    <property type="component" value="Unassembled WGS sequence"/>
</dbReference>
<dbReference type="Pfam" id="PF00370">
    <property type="entry name" value="FGGY_N"/>
    <property type="match status" value="1"/>
</dbReference>
<keyword evidence="2 4" id="KW-0808">Transferase</keyword>
<evidence type="ECO:0000313" key="7">
    <source>
        <dbReference type="EMBL" id="MBR0577051.1"/>
    </source>
</evidence>
<dbReference type="SUPFAM" id="SSF53067">
    <property type="entry name" value="Actin-like ATPase domain"/>
    <property type="match status" value="2"/>
</dbReference>
<organism evidence="7 8">
    <name type="scientific">Proteiniclasticum sediminis</name>
    <dbReference type="NCBI Taxonomy" id="2804028"/>
    <lineage>
        <taxon>Bacteria</taxon>
        <taxon>Bacillati</taxon>
        <taxon>Bacillota</taxon>
        <taxon>Clostridia</taxon>
        <taxon>Eubacteriales</taxon>
        <taxon>Clostridiaceae</taxon>
        <taxon>Proteiniclasticum</taxon>
    </lineage>
</organism>
<keyword evidence="8" id="KW-1185">Reference proteome</keyword>
<feature type="domain" description="Carbohydrate kinase FGGY N-terminal" evidence="5">
    <location>
        <begin position="3"/>
        <end position="244"/>
    </location>
</feature>
<dbReference type="EMBL" id="JAGSCS010000019">
    <property type="protein sequence ID" value="MBR0577051.1"/>
    <property type="molecule type" value="Genomic_DNA"/>
</dbReference>
<dbReference type="GO" id="GO:0016773">
    <property type="term" value="F:phosphotransferase activity, alcohol group as acceptor"/>
    <property type="evidence" value="ECO:0007669"/>
    <property type="project" value="InterPro"/>
</dbReference>
<gene>
    <name evidence="7" type="ORF">KCG48_12075</name>
</gene>
<dbReference type="InterPro" id="IPR050406">
    <property type="entry name" value="FGGY_Carb_Kinase"/>
</dbReference>
<evidence type="ECO:0000256" key="1">
    <source>
        <dbReference type="ARBA" id="ARBA00009156"/>
    </source>
</evidence>
<proteinExistence type="inferred from homology"/>
<evidence type="ECO:0000256" key="2">
    <source>
        <dbReference type="ARBA" id="ARBA00022679"/>
    </source>
</evidence>
<dbReference type="PANTHER" id="PTHR43095:SF2">
    <property type="entry name" value="GLUCONOKINASE"/>
    <property type="match status" value="1"/>
</dbReference>
<dbReference type="Pfam" id="PF02782">
    <property type="entry name" value="FGGY_C"/>
    <property type="match status" value="1"/>
</dbReference>
<dbReference type="InterPro" id="IPR043129">
    <property type="entry name" value="ATPase_NBD"/>
</dbReference>
<name>A0A941CQI0_9CLOT</name>
<dbReference type="InterPro" id="IPR018484">
    <property type="entry name" value="FGGY_N"/>
</dbReference>
<dbReference type="InterPro" id="IPR000577">
    <property type="entry name" value="Carb_kinase_FGGY"/>
</dbReference>
<feature type="domain" description="Carbohydrate kinase FGGY C-terminal" evidence="6">
    <location>
        <begin position="254"/>
        <end position="437"/>
    </location>
</feature>
<dbReference type="Gene3D" id="3.30.420.40">
    <property type="match status" value="2"/>
</dbReference>
<protein>
    <submittedName>
        <fullName evidence="7">Gluconokinase</fullName>
    </submittedName>
</protein>
<dbReference type="PANTHER" id="PTHR43095">
    <property type="entry name" value="SUGAR KINASE"/>
    <property type="match status" value="1"/>
</dbReference>
<keyword evidence="3 4" id="KW-0418">Kinase</keyword>
<evidence type="ECO:0000259" key="5">
    <source>
        <dbReference type="Pfam" id="PF00370"/>
    </source>
</evidence>
<dbReference type="PIRSF" id="PIRSF000538">
    <property type="entry name" value="GlpK"/>
    <property type="match status" value="1"/>
</dbReference>
<sequence>MTYRIGIDIGTTSLKAVLFDEARRILGKAEVPYATEHPQEGFSEQDPEGIRKAFDDVLGELLATFDPSRVESLSFSGAMHSLILLDGEGRALTPSILWSDNRALPQVEEFKAQGEALGLYERTGTPVHPMSPFFKLRWFWANTDLQGKTAMAADIKGYLLYPLLNQWVMDYSVASATGLFNLHTLAWDPWAMERAGITGDKLPLAVEGSRGLPVTNRAFLQRWGFPEHLLLYPGASDGALANLGSGALGSGEATITVGTSGAVRMTVDQPFLDPLGRTFCYYLSPGRYVVGGAVNNGGNILPWLADLLGLSREELFSRIPPCLSEVLPGASGLVFLPWLHGERAPYWDGGLSASFVGLRPQHGPEELLRAALEGVLFNLRQVLELLQEVAGPATRITLTGGFLENPQMAQLLADVLGRELEVADAKESSCLGAILLGEKAGSSKALDLKPKILRPSRNRKVYDGLYEDYSRLARVFLSWQQEKNREKK</sequence>